<evidence type="ECO:0000313" key="2">
    <source>
        <dbReference type="Proteomes" id="UP000737391"/>
    </source>
</evidence>
<dbReference type="Proteomes" id="UP000737391">
    <property type="component" value="Unassembled WGS sequence"/>
</dbReference>
<dbReference type="OrthoDB" id="5066208at2759"/>
<dbReference type="AlphaFoldDB" id="A0A9P5AYY9"/>
<dbReference type="EMBL" id="LUFC02001334">
    <property type="protein sequence ID" value="KAF4477186.1"/>
    <property type="molecule type" value="Genomic_DNA"/>
</dbReference>
<name>A0A9P5AYY9_9HYPO</name>
<sequence length="111" mass="12833">MSQPDSATKPMHIHTIWGRRPMSKVQRLVALLIPWAETKLLNFVRKYELHHRDFWDDGLRLTVPLGNKTPLKALADLAALMEIEGLDKDWEFVAYALTDTPDEFPVMCIMD</sequence>
<organism evidence="1 2">
    <name type="scientific">Fusarium agapanthi</name>
    <dbReference type="NCBI Taxonomy" id="1803897"/>
    <lineage>
        <taxon>Eukaryota</taxon>
        <taxon>Fungi</taxon>
        <taxon>Dikarya</taxon>
        <taxon>Ascomycota</taxon>
        <taxon>Pezizomycotina</taxon>
        <taxon>Sordariomycetes</taxon>
        <taxon>Hypocreomycetidae</taxon>
        <taxon>Hypocreales</taxon>
        <taxon>Nectriaceae</taxon>
        <taxon>Fusarium</taxon>
        <taxon>Fusarium fujikuroi species complex</taxon>
    </lineage>
</organism>
<comment type="caution">
    <text evidence="1">The sequence shown here is derived from an EMBL/GenBank/DDBJ whole genome shotgun (WGS) entry which is preliminary data.</text>
</comment>
<keyword evidence="2" id="KW-1185">Reference proteome</keyword>
<proteinExistence type="predicted"/>
<protein>
    <submittedName>
        <fullName evidence="1">Uncharacterized protein</fullName>
    </submittedName>
</protein>
<evidence type="ECO:0000313" key="1">
    <source>
        <dbReference type="EMBL" id="KAF4477186.1"/>
    </source>
</evidence>
<reference evidence="1" key="1">
    <citation type="submission" date="2020-01" db="EMBL/GenBank/DDBJ databases">
        <title>Identification and distribution of gene clusters putatively required for synthesis of sphingolipid metabolism inhibitors in phylogenetically diverse species of the filamentous fungus Fusarium.</title>
        <authorList>
            <person name="Kim H.-S."/>
            <person name="Busman M."/>
            <person name="Brown D.W."/>
            <person name="Divon H."/>
            <person name="Uhlig S."/>
            <person name="Proctor R.H."/>
        </authorList>
    </citation>
    <scope>NUCLEOTIDE SEQUENCE</scope>
    <source>
        <strain evidence="1">NRRL 31653</strain>
    </source>
</reference>
<accession>A0A9P5AYY9</accession>
<gene>
    <name evidence="1" type="ORF">FAGAP_12466</name>
</gene>